<evidence type="ECO:0000256" key="6">
    <source>
        <dbReference type="ARBA" id="ARBA00022747"/>
    </source>
</evidence>
<comment type="similarity">
    <text evidence="1">Belongs to the N(4)/N(6)-methyltransferase family. N(4) subfamily.</text>
</comment>
<reference evidence="8 9" key="1">
    <citation type="submission" date="2019-05" db="EMBL/GenBank/DDBJ databases">
        <authorList>
            <consortium name="Science for Life Laboratories"/>
        </authorList>
    </citation>
    <scope>NUCLEOTIDE SEQUENCE [LARGE SCALE GENOMIC DNA]</scope>
    <source>
        <strain evidence="8">Soil9</strain>
    </source>
</reference>
<dbReference type="AlphaFoldDB" id="A0A6P2D160"/>
<dbReference type="GO" id="GO:0009307">
    <property type="term" value="P:DNA restriction-modification system"/>
    <property type="evidence" value="ECO:0007669"/>
    <property type="project" value="UniProtKB-KW"/>
</dbReference>
<keyword evidence="6" id="KW-0680">Restriction system</keyword>
<organism evidence="8 9">
    <name type="scientific">Gemmata massiliana</name>
    <dbReference type="NCBI Taxonomy" id="1210884"/>
    <lineage>
        <taxon>Bacteria</taxon>
        <taxon>Pseudomonadati</taxon>
        <taxon>Planctomycetota</taxon>
        <taxon>Planctomycetia</taxon>
        <taxon>Gemmatales</taxon>
        <taxon>Gemmataceae</taxon>
        <taxon>Gemmata</taxon>
    </lineage>
</organism>
<evidence type="ECO:0000256" key="7">
    <source>
        <dbReference type="ARBA" id="ARBA00049120"/>
    </source>
</evidence>
<keyword evidence="9" id="KW-1185">Reference proteome</keyword>
<dbReference type="EC" id="2.1.1.113" evidence="2"/>
<dbReference type="InterPro" id="IPR029063">
    <property type="entry name" value="SAM-dependent_MTases_sf"/>
</dbReference>
<name>A0A6P2D160_9BACT</name>
<dbReference type="SUPFAM" id="SSF53335">
    <property type="entry name" value="S-adenosyl-L-methionine-dependent methyltransferases"/>
    <property type="match status" value="2"/>
</dbReference>
<protein>
    <recommendedName>
        <fullName evidence="2">site-specific DNA-methyltransferase (cytosine-N(4)-specific)</fullName>
        <ecNumber evidence="2">2.1.1.113</ecNumber>
    </recommendedName>
</protein>
<dbReference type="KEGG" id="gms:SOIL9_28450"/>
<dbReference type="Proteomes" id="UP000464178">
    <property type="component" value="Chromosome"/>
</dbReference>
<dbReference type="EMBL" id="LR593886">
    <property type="protein sequence ID" value="VTR94869.1"/>
    <property type="molecule type" value="Genomic_DNA"/>
</dbReference>
<sequence length="433" mass="48809">MSKVRPQQPSLFDDGPNESASLARSSTFLDNLSQPVHRWFRYSAGFSAGWVREVILRAKAEGRTRVLDPFVGSGTVALESEAALVHSIGADSHPFVSRIARAKLHWRANSDEFSIYAAELVDRARRYKIRSREFPSLLTKCYPEDTLHRLESLRKAWLASASDTPISDLAWLAMVSILRECSPVGTAQWQYILPKKSKATSSDPFDAYTAKVRTFAADMSVRQRSPHGPTAKVTDDDARQLAAVPNQWAELVITSPPYANNYDYADATRLEMTFFGEIEDWGGLQERVRKHLIRACTQHVTPLIKKTDELIADPMVGAISNELKDACHKLGTERLTRGGKKAYHTMVAAYFRDMGQVWGALRRACADGCRVCFVVGDSAPYGVHIPVDRWLGELALASGFKKYRFEKTRDRNTKWKNRKHRVPLHEGRLWVEG</sequence>
<comment type="catalytic activity">
    <reaction evidence="7">
        <text>a 2'-deoxycytidine in DNA + S-adenosyl-L-methionine = an N(4)-methyl-2'-deoxycytidine in DNA + S-adenosyl-L-homocysteine + H(+)</text>
        <dbReference type="Rhea" id="RHEA:16857"/>
        <dbReference type="Rhea" id="RHEA-COMP:11369"/>
        <dbReference type="Rhea" id="RHEA-COMP:13674"/>
        <dbReference type="ChEBI" id="CHEBI:15378"/>
        <dbReference type="ChEBI" id="CHEBI:57856"/>
        <dbReference type="ChEBI" id="CHEBI:59789"/>
        <dbReference type="ChEBI" id="CHEBI:85452"/>
        <dbReference type="ChEBI" id="CHEBI:137933"/>
        <dbReference type="EC" id="2.1.1.113"/>
    </reaction>
</comment>
<dbReference type="GO" id="GO:0003677">
    <property type="term" value="F:DNA binding"/>
    <property type="evidence" value="ECO:0007669"/>
    <property type="project" value="InterPro"/>
</dbReference>
<keyword evidence="4" id="KW-0808">Transferase</keyword>
<keyword evidence="3 8" id="KW-0489">Methyltransferase</keyword>
<accession>A0A6P2D160</accession>
<evidence type="ECO:0000256" key="1">
    <source>
        <dbReference type="ARBA" id="ARBA00010203"/>
    </source>
</evidence>
<evidence type="ECO:0000256" key="5">
    <source>
        <dbReference type="ARBA" id="ARBA00022691"/>
    </source>
</evidence>
<dbReference type="Gene3D" id="3.40.50.150">
    <property type="entry name" value="Vaccinia Virus protein VP39"/>
    <property type="match status" value="2"/>
</dbReference>
<dbReference type="PROSITE" id="PS00093">
    <property type="entry name" value="N4_MTASE"/>
    <property type="match status" value="1"/>
</dbReference>
<evidence type="ECO:0000256" key="4">
    <source>
        <dbReference type="ARBA" id="ARBA00022679"/>
    </source>
</evidence>
<gene>
    <name evidence="8" type="ORF">SOIL9_28450</name>
</gene>
<dbReference type="GO" id="GO:0032259">
    <property type="term" value="P:methylation"/>
    <property type="evidence" value="ECO:0007669"/>
    <property type="project" value="UniProtKB-KW"/>
</dbReference>
<evidence type="ECO:0000256" key="2">
    <source>
        <dbReference type="ARBA" id="ARBA00012185"/>
    </source>
</evidence>
<keyword evidence="5" id="KW-0949">S-adenosyl-L-methionine</keyword>
<proteinExistence type="inferred from homology"/>
<evidence type="ECO:0000313" key="8">
    <source>
        <dbReference type="EMBL" id="VTR94869.1"/>
    </source>
</evidence>
<dbReference type="GO" id="GO:0015667">
    <property type="term" value="F:site-specific DNA-methyltransferase (cytosine-N4-specific) activity"/>
    <property type="evidence" value="ECO:0007669"/>
    <property type="project" value="UniProtKB-EC"/>
</dbReference>
<dbReference type="InterPro" id="IPR017985">
    <property type="entry name" value="MeTrfase_CN4_CS"/>
</dbReference>
<evidence type="ECO:0000256" key="3">
    <source>
        <dbReference type="ARBA" id="ARBA00022603"/>
    </source>
</evidence>
<evidence type="ECO:0000313" key="9">
    <source>
        <dbReference type="Proteomes" id="UP000464178"/>
    </source>
</evidence>